<feature type="region of interest" description="Disordered" evidence="1">
    <location>
        <begin position="63"/>
        <end position="125"/>
    </location>
</feature>
<name>A0A1Y3DLF7_PLAKN</name>
<feature type="region of interest" description="Disordered" evidence="1">
    <location>
        <begin position="1702"/>
        <end position="1722"/>
    </location>
</feature>
<feature type="region of interest" description="Disordered" evidence="1">
    <location>
        <begin position="1613"/>
        <end position="1632"/>
    </location>
</feature>
<evidence type="ECO:0000256" key="1">
    <source>
        <dbReference type="SAM" id="MobiDB-lite"/>
    </source>
</evidence>
<dbReference type="EMBL" id="NETL01000025">
    <property type="protein sequence ID" value="OTN65713.1"/>
    <property type="molecule type" value="Genomic_DNA"/>
</dbReference>
<sequence>MNCQHDDPLGSNGGGAKSNSFMNSYESLNISKNSSAEEIAEKYLRSKLSLDFKNIGKASYNASGGAHRNFYRGRNVGENSNHGRTENDQGGHLNVAGGQTSYRSRANEYPRPERKANPNPTYDSHFNNVPIFSETRNTNSGAAGNLHYNTYSHQNDQSRGYTNSVSLSNNMTNFFSSTNSASPTDFTHLSKFKEEKNNSYYVEEQFLKFGQSASKAGPDGDSNKGTHMNSIDELLKKYGSSGTDGDINMGVNIGPHVGAHVGVNFDMDIDVERSAGSNTQAQRRLGGDVNPIFHRPARRKNSEGMKIRASFMNKAEDTSGVGLGRESNKSYYPNRMNRFVPDISQGSSKKKNLMQRNKDYVHYLSNRNSFLKNEVSIKKDLRKKKGLPGKLENTYLRRKTNMDGIKRHGSLFSSVLRGYQSRCNNDNDLHNNINIFNNSHVEASQNNNTYRRMVEEENSNLRNRHNENGSCFSVSKSGHSDHIGNSAINMSFFKSTYSESSKLVDLPVNGCTSNSNSRGVNIQLNTLTNDSSDLISLGTTNPGGELLTTSSHISALHPSKDKSIHYNDLSSNAEIYGALYVDGGTSSMVRHTTVRGEHNDEHIPRSISQGDGYHEKANTSVYEKKLPPTGDYFVRSDERVPIRNSNQSNIRSGSGVASIQGRGSSQGEFLGFVSANLVRSEGEKNFLHPLYFSEKKLLNIFNNKLENNNMLSSNVSIYSGGKREGSVQNCSEKISTQNKIAHGAMLKSGISYREALPCVVSKEKKKHMKQVGSIHTYEDYLKYITESINGIPISIKNIDVLLALALYSLTSEMNGNTDTSEIPEQVLIKLLNKILYCLNLKTCLLKDTLGGKPGDSNKYYYIQIRKNEEGGDNVGQEKEEEKGENIKGENIKGENTKGENTKGENTRGENTKGNYLEKGIKTVGTGENTKRNPCDHPNQVSLFTLYNKRIVLEKKDQVETTDENPKGILQNQRNFCQDSNYKKKCFYLGENMKIITLVEILKIAWCLCVLKKNVQYVDLLRILYKEVECMKLSNEFVFCISYLFKYCNIIHLEDCKSQLTRHVHLGVEDSTNENLCMYLHLLHMCSAYDKRFITPTHRKNIDRVVSYFYDRVENISLYACTNILCALSNLNVKNEHYPYFFHKILNYFRSNVKKITKCVLLVHILWSLCMIEFCCTDFFKDLSEYIISILHFLPLGEFITISCCFSCQKMLIIKNYFNNVRKTVDGTSEHRFGITASNEREYSAYEPVIAEYYTHRKLFPYCFYHRPVSHALVFKILAHGFLHYEERDSVKCPTGEFTMDHTDRSDVRRKTCRSLSVENRMSESPSGAHDSSVQNSRFNSSNIYRAGGTGGVKTIAHPSGETRNEVPKNRYPKKMNEKKKIKEYYKMYDHNNKYEFALNSCERILFENLLEDCCNNFEHLMSNNLVELLFTLCTLNLDRSKIVKIVVRKIDCAVFEQNYDQAVKKKKYIHKDLTEDEKQNERNDLIILNYIYNKYVQENSYTMGKNDIDEGFLQMVDNVYFCRYIKDDLFLRVIKTSKGIVERTTTGAFSKLRNILNAATVSRDTGDSTGYVGKNKSEKEYILTEVENLSDSHHHGIDTSGELMGGTQERNFGGNISKEMRDNPTVTKNGVTDRHQQGENMQMDEKLVERPDEVEACNSGGEYIREEVDLVGDTPKHLSKFKENLKNTYDTAISYCNKRTNHLGKGTSPNNSGGISDRTLENGNPQEKEHLLNNEIYEHIVSKRNIKNIIKRHKKGMVEKIFSFSSSCGDNTAFQVSTCDRAKEKHNNFHFYRTFILLIQLSALSLLSFVVLFVYTSLR</sequence>
<feature type="region of interest" description="Disordered" evidence="1">
    <location>
        <begin position="871"/>
        <end position="913"/>
    </location>
</feature>
<proteinExistence type="predicted"/>
<feature type="compositionally biased region" description="Basic and acidic residues" evidence="1">
    <location>
        <begin position="1360"/>
        <end position="1370"/>
    </location>
</feature>
<dbReference type="OrthoDB" id="378389at2759"/>
<keyword evidence="2" id="KW-0812">Transmembrane</keyword>
<keyword evidence="2" id="KW-1133">Transmembrane helix</keyword>
<protein>
    <submittedName>
        <fullName evidence="3">Uncharacterized protein</fullName>
    </submittedName>
</protein>
<organism evidence="3 4">
    <name type="scientific">Plasmodium knowlesi</name>
    <dbReference type="NCBI Taxonomy" id="5850"/>
    <lineage>
        <taxon>Eukaryota</taxon>
        <taxon>Sar</taxon>
        <taxon>Alveolata</taxon>
        <taxon>Apicomplexa</taxon>
        <taxon>Aconoidasida</taxon>
        <taxon>Haemosporida</taxon>
        <taxon>Plasmodiidae</taxon>
        <taxon>Plasmodium</taxon>
        <taxon>Plasmodium (Plasmodium)</taxon>
    </lineage>
</organism>
<feature type="compositionally biased region" description="Basic and acidic residues" evidence="1">
    <location>
        <begin position="871"/>
        <end position="910"/>
    </location>
</feature>
<dbReference type="VEuPathDB" id="PlasmoDB:PKNOH_S110072600"/>
<dbReference type="eggNOG" id="ENOG502QXAH">
    <property type="taxonomic scope" value="Eukaryota"/>
</dbReference>
<dbReference type="VEuPathDB" id="PlasmoDB:PKA1H_120006500"/>
<gene>
    <name evidence="3" type="ORF">PKNOH_S110072600</name>
</gene>
<dbReference type="OMA" id="EDCCNNF"/>
<feature type="compositionally biased region" description="Basic and acidic residues" evidence="1">
    <location>
        <begin position="105"/>
        <end position="116"/>
    </location>
</feature>
<dbReference type="Proteomes" id="UP000195012">
    <property type="component" value="Unassembled WGS sequence"/>
</dbReference>
<reference evidence="3 4" key="1">
    <citation type="submission" date="2017-05" db="EMBL/GenBank/DDBJ databases">
        <title>PacBio assembly of a Plasmodium knowlesi genome sequence with Hi-C correction and manual annotation of the SICAvar gene family.</title>
        <authorList>
            <person name="Lapp S.A."/>
            <person name="Geraldo J.A."/>
            <person name="Chien J.-T."/>
            <person name="Ay F."/>
            <person name="Pakala S.B."/>
            <person name="Batugedara G."/>
            <person name="Humphrey J.C."/>
            <person name="Debarry J.D."/>
            <person name="Le Roch K.G."/>
            <person name="Galinski M.R."/>
            <person name="Kissinger J.C."/>
        </authorList>
    </citation>
    <scope>NUCLEOTIDE SEQUENCE [LARGE SCALE GENOMIC DNA]</scope>
    <source>
        <strain evidence="4">Malayan Strain Pk1 (A+)</strain>
    </source>
</reference>
<evidence type="ECO:0000313" key="4">
    <source>
        <dbReference type="Proteomes" id="UP000195012"/>
    </source>
</evidence>
<comment type="caution">
    <text evidence="3">The sequence shown here is derived from an EMBL/GenBank/DDBJ whole genome shotgun (WGS) entry which is preliminary data.</text>
</comment>
<feature type="transmembrane region" description="Helical" evidence="2">
    <location>
        <begin position="1791"/>
        <end position="1815"/>
    </location>
</feature>
<evidence type="ECO:0000313" key="3">
    <source>
        <dbReference type="EMBL" id="OTN65713.1"/>
    </source>
</evidence>
<keyword evidence="2" id="KW-0472">Membrane</keyword>
<feature type="compositionally biased region" description="Polar residues" evidence="1">
    <location>
        <begin position="1313"/>
        <end position="1343"/>
    </location>
</feature>
<accession>A0A1Y3DLF7</accession>
<feature type="region of interest" description="Disordered" evidence="1">
    <location>
        <begin position="276"/>
        <end position="295"/>
    </location>
</feature>
<dbReference type="VEuPathDB" id="PlasmoDB:PKNH_1202100"/>
<feature type="region of interest" description="Disordered" evidence="1">
    <location>
        <begin position="1308"/>
        <end position="1370"/>
    </location>
</feature>
<feature type="region of interest" description="Disordered" evidence="1">
    <location>
        <begin position="318"/>
        <end position="349"/>
    </location>
</feature>
<evidence type="ECO:0000256" key="2">
    <source>
        <dbReference type="SAM" id="Phobius"/>
    </source>
</evidence>